<accession>A0A369LRU5</accession>
<organism evidence="1 2">
    <name type="scientific">Slackia isoflavoniconvertens</name>
    <dbReference type="NCBI Taxonomy" id="572010"/>
    <lineage>
        <taxon>Bacteria</taxon>
        <taxon>Bacillati</taxon>
        <taxon>Actinomycetota</taxon>
        <taxon>Coriobacteriia</taxon>
        <taxon>Eggerthellales</taxon>
        <taxon>Eggerthellaceae</taxon>
        <taxon>Slackia</taxon>
    </lineage>
</organism>
<sequence length="74" mass="8265">MDGGAAGCRALPIIRPRRAERNAPFPHGKPDAVRFHIRTYTQTRTCAYAHSRIFLFTHVRTGAETRPCICESPG</sequence>
<name>A0A369LRU5_9ACTN</name>
<protein>
    <submittedName>
        <fullName evidence="1">Uncharacterized protein</fullName>
    </submittedName>
</protein>
<evidence type="ECO:0000313" key="1">
    <source>
        <dbReference type="EMBL" id="RDB60986.1"/>
    </source>
</evidence>
<comment type="caution">
    <text evidence="1">The sequence shown here is derived from an EMBL/GenBank/DDBJ whole genome shotgun (WGS) entry which is preliminary data.</text>
</comment>
<evidence type="ECO:0000313" key="2">
    <source>
        <dbReference type="Proteomes" id="UP000253975"/>
    </source>
</evidence>
<proteinExistence type="predicted"/>
<dbReference type="AlphaFoldDB" id="A0A369LRU5"/>
<gene>
    <name evidence="1" type="ORF">C1881_00205</name>
</gene>
<dbReference type="EMBL" id="PPTO01000001">
    <property type="protein sequence ID" value="RDB60986.1"/>
    <property type="molecule type" value="Genomic_DNA"/>
</dbReference>
<reference evidence="1 2" key="1">
    <citation type="journal article" date="2018" name="Elife">
        <title>Discovery and characterization of a prevalent human gut bacterial enzyme sufficient for the inactivation of a family of plant toxins.</title>
        <authorList>
            <person name="Koppel N."/>
            <person name="Bisanz J.E."/>
            <person name="Pandelia M.E."/>
            <person name="Turnbaugh P.J."/>
            <person name="Balskus E.P."/>
        </authorList>
    </citation>
    <scope>NUCLEOTIDE SEQUENCE [LARGE SCALE GENOMIC DNA]</scope>
    <source>
        <strain evidence="1 2">OB21 GAM31</strain>
    </source>
</reference>
<dbReference type="Proteomes" id="UP000253975">
    <property type="component" value="Unassembled WGS sequence"/>
</dbReference>